<dbReference type="InterPro" id="IPR000330">
    <property type="entry name" value="SNF2_N"/>
</dbReference>
<dbReference type="Pfam" id="PF00271">
    <property type="entry name" value="Helicase_C"/>
    <property type="match status" value="1"/>
</dbReference>
<dbReference type="GO" id="GO:0006281">
    <property type="term" value="P:DNA repair"/>
    <property type="evidence" value="ECO:0007669"/>
    <property type="project" value="TreeGrafter"/>
</dbReference>
<dbReference type="Gene3D" id="1.10.30.50">
    <property type="match status" value="1"/>
</dbReference>
<feature type="compositionally biased region" description="Acidic residues" evidence="2">
    <location>
        <begin position="121"/>
        <end position="131"/>
    </location>
</feature>
<dbReference type="GO" id="GO:0031297">
    <property type="term" value="P:replication fork processing"/>
    <property type="evidence" value="ECO:0007669"/>
    <property type="project" value="TreeGrafter"/>
</dbReference>
<accession>A0AAW1P0V7</accession>
<organism evidence="4 5">
    <name type="scientific">Symbiochloris irregularis</name>
    <dbReference type="NCBI Taxonomy" id="706552"/>
    <lineage>
        <taxon>Eukaryota</taxon>
        <taxon>Viridiplantae</taxon>
        <taxon>Chlorophyta</taxon>
        <taxon>core chlorophytes</taxon>
        <taxon>Trebouxiophyceae</taxon>
        <taxon>Trebouxiales</taxon>
        <taxon>Trebouxiaceae</taxon>
        <taxon>Symbiochloris</taxon>
    </lineage>
</organism>
<dbReference type="GO" id="GO:0005524">
    <property type="term" value="F:ATP binding"/>
    <property type="evidence" value="ECO:0007669"/>
    <property type="project" value="InterPro"/>
</dbReference>
<evidence type="ECO:0000259" key="3">
    <source>
        <dbReference type="PROSITE" id="PS51194"/>
    </source>
</evidence>
<gene>
    <name evidence="4" type="ORF">WJX73_008769</name>
</gene>
<keyword evidence="1" id="KW-0378">Hydrolase</keyword>
<dbReference type="PANTHER" id="PTHR45766:SF5">
    <property type="entry name" value="SNF2 DOMAIN-CONTAINING PROTEIN _ HELICASE DOMAIN-CONTAINING PROTEIN _ HNH ENDONUCLEASE DOMAIN-CONTAINING PROTEIN"/>
    <property type="match status" value="1"/>
</dbReference>
<feature type="compositionally biased region" description="Acidic residues" evidence="2">
    <location>
        <begin position="782"/>
        <end position="791"/>
    </location>
</feature>
<feature type="region of interest" description="Disordered" evidence="2">
    <location>
        <begin position="162"/>
        <end position="188"/>
    </location>
</feature>
<dbReference type="EMBL" id="JALJOQ010000077">
    <property type="protein sequence ID" value="KAK9801350.1"/>
    <property type="molecule type" value="Genomic_DNA"/>
</dbReference>
<dbReference type="SMART" id="SM00490">
    <property type="entry name" value="HELICc"/>
    <property type="match status" value="1"/>
</dbReference>
<dbReference type="GO" id="GO:0016787">
    <property type="term" value="F:hydrolase activity"/>
    <property type="evidence" value="ECO:0007669"/>
    <property type="project" value="UniProtKB-KW"/>
</dbReference>
<dbReference type="GO" id="GO:0008270">
    <property type="term" value="F:zinc ion binding"/>
    <property type="evidence" value="ECO:0007669"/>
    <property type="project" value="InterPro"/>
</dbReference>
<dbReference type="Pfam" id="PF00176">
    <property type="entry name" value="SNF2-rel_dom"/>
    <property type="match status" value="1"/>
</dbReference>
<dbReference type="AlphaFoldDB" id="A0AAW1P0V7"/>
<dbReference type="PANTHER" id="PTHR45766">
    <property type="entry name" value="DNA ANNEALING HELICASE AND ENDONUCLEASE ZRANB3 FAMILY MEMBER"/>
    <property type="match status" value="1"/>
</dbReference>
<dbReference type="InterPro" id="IPR049730">
    <property type="entry name" value="SNF2/RAD54-like_C"/>
</dbReference>
<dbReference type="GO" id="GO:0043596">
    <property type="term" value="C:nuclear replication fork"/>
    <property type="evidence" value="ECO:0007669"/>
    <property type="project" value="TreeGrafter"/>
</dbReference>
<feature type="region of interest" description="Disordered" evidence="2">
    <location>
        <begin position="90"/>
        <end position="139"/>
    </location>
</feature>
<protein>
    <recommendedName>
        <fullName evidence="3">Helicase C-terminal domain-containing protein</fullName>
    </recommendedName>
</protein>
<dbReference type="SUPFAM" id="SSF52540">
    <property type="entry name" value="P-loop containing nucleoside triphosphate hydrolases"/>
    <property type="match status" value="1"/>
</dbReference>
<proteinExistence type="predicted"/>
<evidence type="ECO:0000313" key="4">
    <source>
        <dbReference type="EMBL" id="KAK9801350.1"/>
    </source>
</evidence>
<dbReference type="CDD" id="cd18793">
    <property type="entry name" value="SF2_C_SNF"/>
    <property type="match status" value="1"/>
</dbReference>
<dbReference type="GO" id="GO:0004520">
    <property type="term" value="F:DNA endonuclease activity"/>
    <property type="evidence" value="ECO:0007669"/>
    <property type="project" value="TreeGrafter"/>
</dbReference>
<dbReference type="Proteomes" id="UP001465755">
    <property type="component" value="Unassembled WGS sequence"/>
</dbReference>
<dbReference type="InterPro" id="IPR027417">
    <property type="entry name" value="P-loop_NTPase"/>
</dbReference>
<evidence type="ECO:0000256" key="1">
    <source>
        <dbReference type="ARBA" id="ARBA00022801"/>
    </source>
</evidence>
<dbReference type="Gene3D" id="3.40.50.10810">
    <property type="entry name" value="Tandem AAA-ATPase domain"/>
    <property type="match status" value="1"/>
</dbReference>
<name>A0AAW1P0V7_9CHLO</name>
<evidence type="ECO:0000256" key="2">
    <source>
        <dbReference type="SAM" id="MobiDB-lite"/>
    </source>
</evidence>
<dbReference type="InterPro" id="IPR001650">
    <property type="entry name" value="Helicase_C-like"/>
</dbReference>
<dbReference type="InterPro" id="IPR038718">
    <property type="entry name" value="SNF2-like_sf"/>
</dbReference>
<dbReference type="Pfam" id="PF01844">
    <property type="entry name" value="HNH"/>
    <property type="match status" value="1"/>
</dbReference>
<feature type="compositionally biased region" description="Polar residues" evidence="2">
    <location>
        <begin position="166"/>
        <end position="184"/>
    </location>
</feature>
<evidence type="ECO:0000313" key="5">
    <source>
        <dbReference type="Proteomes" id="UP001465755"/>
    </source>
</evidence>
<comment type="caution">
    <text evidence="4">The sequence shown here is derived from an EMBL/GenBank/DDBJ whole genome shotgun (WGS) entry which is preliminary data.</text>
</comment>
<dbReference type="Gene3D" id="3.40.50.300">
    <property type="entry name" value="P-loop containing nucleotide triphosphate hydrolases"/>
    <property type="match status" value="1"/>
</dbReference>
<feature type="region of interest" description="Disordered" evidence="2">
    <location>
        <begin position="748"/>
        <end position="791"/>
    </location>
</feature>
<dbReference type="PROSITE" id="PS51194">
    <property type="entry name" value="HELICASE_CTER"/>
    <property type="match status" value="1"/>
</dbReference>
<reference evidence="4 5" key="1">
    <citation type="journal article" date="2024" name="Nat. Commun.">
        <title>Phylogenomics reveals the evolutionary origins of lichenization in chlorophyte algae.</title>
        <authorList>
            <person name="Puginier C."/>
            <person name="Libourel C."/>
            <person name="Otte J."/>
            <person name="Skaloud P."/>
            <person name="Haon M."/>
            <person name="Grisel S."/>
            <person name="Petersen M."/>
            <person name="Berrin J.G."/>
            <person name="Delaux P.M."/>
            <person name="Dal Grande F."/>
            <person name="Keller J."/>
        </authorList>
    </citation>
    <scope>NUCLEOTIDE SEQUENCE [LARGE SCALE GENOMIC DNA]</scope>
    <source>
        <strain evidence="4 5">SAG 2036</strain>
    </source>
</reference>
<sequence>MLTGTPSLNRPFDLFCQVDTIKPGLLGRNREAFAARYCNRRLVRSAPRSTSSHGADLKHWDNSGLTHAPELHALLSQEVMVRRMKRDVMGQLPRKRRQIVRLPQPSTADWTAAGGAIGGQGEEDGASDADDHEAASKDLSPAHSTALAKLRNVIDWLAHAIGGPTPTDSSQPGSTDPSLTSCSEASPAGSAPDAPKFLIFAHHRTVMNKLADALEGGYKGWAGAAYVRIEGSTDPRDRMQAAARFRNDPDIRVALLSVTAAGVGLDFSAASMVVFAELPQEVAIVQQAEDRAHRRGQTLPVNVYFLLARGTTDDRRWQHLSRALERLEAVHNAPQSLPAAGHDQNKGLNARGLQVDGVSIMDSAHWGLTQQRVPGMRSQSEAALQHAASEQHLEQHDSQVWFETSQHTGRVHLHLQPDGSQPLGLSIQMDQLQPQRTVSTSASLGQDSVAKSIAEAVAFVKARSVQACATAAERVATEVREFAAEWSEQRAVFRSQLFGTCLRPPLQAAIEGVMEAAEAMGAFGSSTERYLERGTMSAALPDSAELHNVHVKYDRQVNTVLYKQPFLSDGQRLCIVCMKAIECSLAPPQAVLSGAGELFCGAGCEERYTVRAGGGGMRRRLFEHERGVCQEPACRLDCHALLQRLRAVERGSRQWEARRKRLLQTLAPRFLEHGHKKCGERLIKQVVAGNAWHADHIRPVFQGGGLCLLHNLRTLCVPCHMAVTKRQAAERAQARRMHKQCTLDSFVTISPASPNPSPQQQLTVKPKKKRKAKRPLKRLYPSDEEDLNGDD</sequence>
<feature type="compositionally biased region" description="Basic residues" evidence="2">
    <location>
        <begin position="765"/>
        <end position="777"/>
    </location>
</feature>
<keyword evidence="5" id="KW-1185">Reference proteome</keyword>
<dbReference type="CDD" id="cd00085">
    <property type="entry name" value="HNHc"/>
    <property type="match status" value="1"/>
</dbReference>
<dbReference type="InterPro" id="IPR002711">
    <property type="entry name" value="HNH"/>
</dbReference>
<feature type="domain" description="Helicase C-terminal" evidence="3">
    <location>
        <begin position="174"/>
        <end position="345"/>
    </location>
</feature>
<dbReference type="InterPro" id="IPR003615">
    <property type="entry name" value="HNH_nuc"/>
</dbReference>
<dbReference type="GO" id="GO:0003676">
    <property type="term" value="F:nucleic acid binding"/>
    <property type="evidence" value="ECO:0007669"/>
    <property type="project" value="InterPro"/>
</dbReference>